<dbReference type="InterPro" id="IPR002293">
    <property type="entry name" value="AA/rel_permease1"/>
</dbReference>
<dbReference type="OrthoDB" id="92719at2"/>
<dbReference type="STRING" id="360411.AC812_15775"/>
<keyword evidence="3" id="KW-1003">Cell membrane</keyword>
<evidence type="ECO:0000313" key="9">
    <source>
        <dbReference type="Proteomes" id="UP000050514"/>
    </source>
</evidence>
<comment type="caution">
    <text evidence="8">The sequence shown here is derived from an EMBL/GenBank/DDBJ whole genome shotgun (WGS) entry which is preliminary data.</text>
</comment>
<proteinExistence type="predicted"/>
<evidence type="ECO:0000256" key="6">
    <source>
        <dbReference type="ARBA" id="ARBA00023136"/>
    </source>
</evidence>
<evidence type="ECO:0000256" key="7">
    <source>
        <dbReference type="SAM" id="Phobius"/>
    </source>
</evidence>
<dbReference type="GO" id="GO:0022857">
    <property type="term" value="F:transmembrane transporter activity"/>
    <property type="evidence" value="ECO:0007669"/>
    <property type="project" value="InterPro"/>
</dbReference>
<dbReference type="AlphaFoldDB" id="A0A0P6XS63"/>
<evidence type="ECO:0000256" key="2">
    <source>
        <dbReference type="ARBA" id="ARBA00022448"/>
    </source>
</evidence>
<keyword evidence="5 7" id="KW-1133">Transmembrane helix</keyword>
<accession>A0A0P6XS63</accession>
<feature type="transmembrane region" description="Helical" evidence="7">
    <location>
        <begin position="233"/>
        <end position="259"/>
    </location>
</feature>
<evidence type="ECO:0000256" key="3">
    <source>
        <dbReference type="ARBA" id="ARBA00022475"/>
    </source>
</evidence>
<sequence>METQLTVEKKGNGFKKAFRAIDMTLFTVAAILVIDTLAPSAAIGPSSISWWIITLVLFFIPYGLITAELGTTYPEQGGLYIWVRNAFGERWAARTTWLYWINVALWMPSVYVLFAGMFAQLFIPDLSLWGQIAIGVLMTWVTVVIGIVALDIGKWVPNVGALIKALIMLVIGFGAFFYAAQHGVANDLSFRNILPTWDAGLYFLPVIVYNFMGFELMSGAGEEMQNPQRDIPRAIITAGVLIAFFYLMGTIGMLMALPAEQLGLVSGIIDTLRILFGETGVGGVIVTILGIGALYTFLTNMVTWTMGANRTAAEAANEGELPAFFGKLHPINKTPVGAYVLTGIVSSAVLIIYGLMASTAEDLFWSLFAFSSIVFLLPYLAMFPAFLRLRRTDANRPRPYRVPGNHLTAILMTIICVLFILQAIVFFIWVPGEPVDWNYAIPVLVGVGVTLIIGEFIIQRK</sequence>
<comment type="subcellular location">
    <subcellularLocation>
        <location evidence="1">Cell membrane</location>
        <topology evidence="1">Multi-pass membrane protein</topology>
    </subcellularLocation>
</comment>
<feature type="transmembrane region" description="Helical" evidence="7">
    <location>
        <begin position="363"/>
        <end position="387"/>
    </location>
</feature>
<keyword evidence="6 7" id="KW-0472">Membrane</keyword>
<dbReference type="GO" id="GO:0005886">
    <property type="term" value="C:plasma membrane"/>
    <property type="evidence" value="ECO:0007669"/>
    <property type="project" value="UniProtKB-SubCell"/>
</dbReference>
<gene>
    <name evidence="8" type="ORF">AC812_15775</name>
</gene>
<dbReference type="PANTHER" id="PTHR42770:SF15">
    <property type="entry name" value="GLUTAMATE_GAMMA-AMINOBUTYRATE ANTIPORTER-RELATED"/>
    <property type="match status" value="1"/>
</dbReference>
<feature type="transmembrane region" description="Helical" evidence="7">
    <location>
        <begin position="20"/>
        <end position="42"/>
    </location>
</feature>
<keyword evidence="9" id="KW-1185">Reference proteome</keyword>
<dbReference type="InterPro" id="IPR050367">
    <property type="entry name" value="APC_superfamily"/>
</dbReference>
<feature type="transmembrane region" description="Helical" evidence="7">
    <location>
        <begin position="407"/>
        <end position="431"/>
    </location>
</feature>
<dbReference type="PIRSF" id="PIRSF006060">
    <property type="entry name" value="AA_transporter"/>
    <property type="match status" value="1"/>
</dbReference>
<reference evidence="8 9" key="1">
    <citation type="submission" date="2015-07" db="EMBL/GenBank/DDBJ databases">
        <title>Draft genome of Bellilinea caldifistulae DSM 17877.</title>
        <authorList>
            <person name="Hemp J."/>
            <person name="Ward L.M."/>
            <person name="Pace L.A."/>
            <person name="Fischer W.W."/>
        </authorList>
    </citation>
    <scope>NUCLEOTIDE SEQUENCE [LARGE SCALE GENOMIC DNA]</scope>
    <source>
        <strain evidence="8 9">GOMI-1</strain>
    </source>
</reference>
<keyword evidence="4 7" id="KW-0812">Transmembrane</keyword>
<evidence type="ECO:0000313" key="8">
    <source>
        <dbReference type="EMBL" id="KPL72469.1"/>
    </source>
</evidence>
<feature type="transmembrane region" description="Helical" evidence="7">
    <location>
        <begin position="48"/>
        <end position="65"/>
    </location>
</feature>
<keyword evidence="2" id="KW-0813">Transport</keyword>
<feature type="transmembrane region" description="Helical" evidence="7">
    <location>
        <begin position="97"/>
        <end position="123"/>
    </location>
</feature>
<feature type="transmembrane region" description="Helical" evidence="7">
    <location>
        <begin position="279"/>
        <end position="298"/>
    </location>
</feature>
<dbReference type="PATRIC" id="fig|360411.5.peg.1255"/>
<evidence type="ECO:0000256" key="5">
    <source>
        <dbReference type="ARBA" id="ARBA00022989"/>
    </source>
</evidence>
<protein>
    <submittedName>
        <fullName evidence="8">Amino acid permease</fullName>
    </submittedName>
</protein>
<dbReference type="Pfam" id="PF13520">
    <property type="entry name" value="AA_permease_2"/>
    <property type="match status" value="1"/>
</dbReference>
<feature type="transmembrane region" description="Helical" evidence="7">
    <location>
        <begin position="129"/>
        <end position="150"/>
    </location>
</feature>
<dbReference type="PANTHER" id="PTHR42770">
    <property type="entry name" value="AMINO ACID TRANSPORTER-RELATED"/>
    <property type="match status" value="1"/>
</dbReference>
<evidence type="ECO:0000256" key="4">
    <source>
        <dbReference type="ARBA" id="ARBA00022692"/>
    </source>
</evidence>
<feature type="transmembrane region" description="Helical" evidence="7">
    <location>
        <begin position="437"/>
        <end position="458"/>
    </location>
</feature>
<dbReference type="EMBL" id="LGHJ01000023">
    <property type="protein sequence ID" value="KPL72469.1"/>
    <property type="molecule type" value="Genomic_DNA"/>
</dbReference>
<dbReference type="Gene3D" id="1.20.1740.10">
    <property type="entry name" value="Amino acid/polyamine transporter I"/>
    <property type="match status" value="1"/>
</dbReference>
<name>A0A0P6XS63_9CHLR</name>
<feature type="transmembrane region" description="Helical" evidence="7">
    <location>
        <begin position="200"/>
        <end position="221"/>
    </location>
</feature>
<dbReference type="Proteomes" id="UP000050514">
    <property type="component" value="Unassembled WGS sequence"/>
</dbReference>
<dbReference type="RefSeq" id="WP_061916637.1">
    <property type="nucleotide sequence ID" value="NZ_DF967971.1"/>
</dbReference>
<organism evidence="8 9">
    <name type="scientific">Bellilinea caldifistulae</name>
    <dbReference type="NCBI Taxonomy" id="360411"/>
    <lineage>
        <taxon>Bacteria</taxon>
        <taxon>Bacillati</taxon>
        <taxon>Chloroflexota</taxon>
        <taxon>Anaerolineae</taxon>
        <taxon>Anaerolineales</taxon>
        <taxon>Anaerolineaceae</taxon>
        <taxon>Bellilinea</taxon>
    </lineage>
</organism>
<feature type="transmembrane region" description="Helical" evidence="7">
    <location>
        <begin position="336"/>
        <end position="357"/>
    </location>
</feature>
<evidence type="ECO:0000256" key="1">
    <source>
        <dbReference type="ARBA" id="ARBA00004651"/>
    </source>
</evidence>
<feature type="transmembrane region" description="Helical" evidence="7">
    <location>
        <begin position="162"/>
        <end position="180"/>
    </location>
</feature>